<organism evidence="1 2">
    <name type="scientific">Thermotalea metallivorans</name>
    <dbReference type="NCBI Taxonomy" id="520762"/>
    <lineage>
        <taxon>Bacteria</taxon>
        <taxon>Bacillati</taxon>
        <taxon>Bacillota</taxon>
        <taxon>Clostridia</taxon>
        <taxon>Peptostreptococcales</taxon>
        <taxon>Thermotaleaceae</taxon>
        <taxon>Thermotalea</taxon>
    </lineage>
</organism>
<proteinExistence type="predicted"/>
<sequence length="71" mass="8047">MNIYFCHNDKGDLLLNVLVSDEESYSFNFSEEGGMEKANEFLEALQKALPKDILGTYSTIEELNRIAADIK</sequence>
<dbReference type="RefSeq" id="WP_068556178.1">
    <property type="nucleotide sequence ID" value="NZ_LOEE01000032.1"/>
</dbReference>
<evidence type="ECO:0000313" key="1">
    <source>
        <dbReference type="EMBL" id="KXG75584.1"/>
    </source>
</evidence>
<dbReference type="Proteomes" id="UP000070456">
    <property type="component" value="Unassembled WGS sequence"/>
</dbReference>
<name>A0A140L4V9_9FIRM</name>
<reference evidence="1 2" key="1">
    <citation type="submission" date="2015-12" db="EMBL/GenBank/DDBJ databases">
        <title>Draft genome sequence of the thermoanaerobe Thermotalea metallivorans, an isolate from the runoff channel of the Great Artesian Basin, Australia.</title>
        <authorList>
            <person name="Patel B.K."/>
        </authorList>
    </citation>
    <scope>NUCLEOTIDE SEQUENCE [LARGE SCALE GENOMIC DNA]</scope>
    <source>
        <strain evidence="1 2">B2-1</strain>
    </source>
</reference>
<comment type="caution">
    <text evidence="1">The sequence shown here is derived from an EMBL/GenBank/DDBJ whole genome shotgun (WGS) entry which is preliminary data.</text>
</comment>
<gene>
    <name evidence="1" type="ORF">AN619_15800</name>
</gene>
<evidence type="ECO:0000313" key="2">
    <source>
        <dbReference type="Proteomes" id="UP000070456"/>
    </source>
</evidence>
<dbReference type="STRING" id="520762.AN619_15800"/>
<dbReference type="AlphaFoldDB" id="A0A140L4V9"/>
<accession>A0A140L4V9</accession>
<dbReference type="EMBL" id="LOEE01000032">
    <property type="protein sequence ID" value="KXG75584.1"/>
    <property type="molecule type" value="Genomic_DNA"/>
</dbReference>
<protein>
    <submittedName>
        <fullName evidence="1">Uncharacterized protein</fullName>
    </submittedName>
</protein>
<keyword evidence="2" id="KW-1185">Reference proteome</keyword>